<dbReference type="InterPro" id="IPR003593">
    <property type="entry name" value="AAA+_ATPase"/>
</dbReference>
<evidence type="ECO:0000259" key="4">
    <source>
        <dbReference type="PROSITE" id="PS50893"/>
    </source>
</evidence>
<evidence type="ECO:0000256" key="3">
    <source>
        <dbReference type="ARBA" id="ARBA00022840"/>
    </source>
</evidence>
<dbReference type="InterPro" id="IPR003439">
    <property type="entry name" value="ABC_transporter-like_ATP-bd"/>
</dbReference>
<keyword evidence="6" id="KW-1185">Reference proteome</keyword>
<keyword evidence="1" id="KW-0813">Transport</keyword>
<dbReference type="GO" id="GO:0016887">
    <property type="term" value="F:ATP hydrolysis activity"/>
    <property type="evidence" value="ECO:0007669"/>
    <property type="project" value="InterPro"/>
</dbReference>
<comment type="caution">
    <text evidence="5">The sequence shown here is derived from an EMBL/GenBank/DDBJ whole genome shotgun (WGS) entry which is preliminary data.</text>
</comment>
<dbReference type="InterPro" id="IPR027417">
    <property type="entry name" value="P-loop_NTPase"/>
</dbReference>
<dbReference type="Gene3D" id="3.40.50.300">
    <property type="entry name" value="P-loop containing nucleotide triphosphate hydrolases"/>
    <property type="match status" value="1"/>
</dbReference>
<dbReference type="CDD" id="cd03230">
    <property type="entry name" value="ABC_DR_subfamily_A"/>
    <property type="match status" value="1"/>
</dbReference>
<dbReference type="PANTHER" id="PTHR42939:SF1">
    <property type="entry name" value="ABC TRANSPORTER ATP-BINDING PROTEIN ALBC-RELATED"/>
    <property type="match status" value="1"/>
</dbReference>
<evidence type="ECO:0000256" key="1">
    <source>
        <dbReference type="ARBA" id="ARBA00022448"/>
    </source>
</evidence>
<dbReference type="GO" id="GO:0005524">
    <property type="term" value="F:ATP binding"/>
    <property type="evidence" value="ECO:0007669"/>
    <property type="project" value="UniProtKB-KW"/>
</dbReference>
<evidence type="ECO:0000256" key="2">
    <source>
        <dbReference type="ARBA" id="ARBA00022741"/>
    </source>
</evidence>
<dbReference type="SUPFAM" id="SSF52540">
    <property type="entry name" value="P-loop containing nucleoside triphosphate hydrolases"/>
    <property type="match status" value="1"/>
</dbReference>
<dbReference type="InterPro" id="IPR051782">
    <property type="entry name" value="ABC_Transporter_VariousFunc"/>
</dbReference>
<dbReference type="PROSITE" id="PS50893">
    <property type="entry name" value="ABC_TRANSPORTER_2"/>
    <property type="match status" value="1"/>
</dbReference>
<dbReference type="OrthoDB" id="9804819at2"/>
<feature type="domain" description="ABC transporter" evidence="4">
    <location>
        <begin position="2"/>
        <end position="227"/>
    </location>
</feature>
<dbReference type="Pfam" id="PF00005">
    <property type="entry name" value="ABC_tran"/>
    <property type="match status" value="1"/>
</dbReference>
<dbReference type="AlphaFoldDB" id="A0A401UMT2"/>
<sequence length="299" mass="34124">MISIKNVSKSFGDLDALQKVNLNVNKGSIYGLVGSNGAGKTTLLKLLAGIYKQDRGEVQIAAENVFENVKIKSETVFIPDSLYFFPQYTITNMANYYKTIYPSWSNERYEKLIKIFNIDVNKSINTLSKGMQRQVAFWLSLSTMPKVMLLDEPLDGLDPVMRQKVKNLIIQDVADKEMTILISSHNLRELEDICDHIGILHKGNLILEKDLDELKADVHKIQIAFKDKVPEELLNNAHILHKEERGSVLLLIVRGNKSYIIEHFNKFNPVIIDVIPLTLEEIFIYEMGEVGYEIENIIL</sequence>
<keyword evidence="2" id="KW-0547">Nucleotide-binding</keyword>
<dbReference type="RefSeq" id="WP_125002064.1">
    <property type="nucleotide sequence ID" value="NZ_BHYK01000012.1"/>
</dbReference>
<dbReference type="Proteomes" id="UP000287872">
    <property type="component" value="Unassembled WGS sequence"/>
</dbReference>
<accession>A0A401UMT2</accession>
<name>A0A401UMT2_9CLOT</name>
<keyword evidence="3 5" id="KW-0067">ATP-binding</keyword>
<evidence type="ECO:0000313" key="5">
    <source>
        <dbReference type="EMBL" id="GCD10821.1"/>
    </source>
</evidence>
<dbReference type="PANTHER" id="PTHR42939">
    <property type="entry name" value="ABC TRANSPORTER ATP-BINDING PROTEIN ALBC-RELATED"/>
    <property type="match status" value="1"/>
</dbReference>
<protein>
    <submittedName>
        <fullName evidence="5">ABC transporter ATP-binding protein</fullName>
    </submittedName>
</protein>
<evidence type="ECO:0000313" key="6">
    <source>
        <dbReference type="Proteomes" id="UP000287872"/>
    </source>
</evidence>
<dbReference type="EMBL" id="BHYK01000012">
    <property type="protein sequence ID" value="GCD10821.1"/>
    <property type="molecule type" value="Genomic_DNA"/>
</dbReference>
<proteinExistence type="predicted"/>
<organism evidence="5 6">
    <name type="scientific">Clostridium tagluense</name>
    <dbReference type="NCBI Taxonomy" id="360422"/>
    <lineage>
        <taxon>Bacteria</taxon>
        <taxon>Bacillati</taxon>
        <taxon>Bacillota</taxon>
        <taxon>Clostridia</taxon>
        <taxon>Eubacteriales</taxon>
        <taxon>Clostridiaceae</taxon>
        <taxon>Clostridium</taxon>
    </lineage>
</organism>
<gene>
    <name evidence="5" type="ORF">Ctaglu_24440</name>
</gene>
<reference evidence="5 6" key="1">
    <citation type="submission" date="2018-11" db="EMBL/GenBank/DDBJ databases">
        <title>Genome sequencing and assembly of Clostridium tagluense strain A121.</title>
        <authorList>
            <person name="Murakami T."/>
            <person name="Segawa T."/>
            <person name="Shcherbakova V.A."/>
            <person name="Mori H."/>
            <person name="Yoshimura Y."/>
        </authorList>
    </citation>
    <scope>NUCLEOTIDE SEQUENCE [LARGE SCALE GENOMIC DNA]</scope>
    <source>
        <strain evidence="5 6">A121</strain>
    </source>
</reference>
<dbReference type="SMART" id="SM00382">
    <property type="entry name" value="AAA"/>
    <property type="match status" value="1"/>
</dbReference>